<comment type="caution">
    <text evidence="1">The sequence shown here is derived from an EMBL/GenBank/DDBJ whole genome shotgun (WGS) entry which is preliminary data.</text>
</comment>
<accession>W7L010</accession>
<sequence>MKRVNELHVNIDNMSIEQKLESGKIKIIVLDGQKGVVSSFEAVHHGETIVETVNGEARRIHFRESEKLF</sequence>
<evidence type="ECO:0000313" key="1">
    <source>
        <dbReference type="EMBL" id="EWG08871.1"/>
    </source>
</evidence>
<dbReference type="InterPro" id="IPR035530">
    <property type="entry name" value="PBSX_XtrA"/>
</dbReference>
<proteinExistence type="predicted"/>
<name>W7L010_CYTFI</name>
<dbReference type="eggNOG" id="ENOG50304VI">
    <property type="taxonomic scope" value="Bacteria"/>
</dbReference>
<reference evidence="2" key="1">
    <citation type="submission" date="2013-03" db="EMBL/GenBank/DDBJ databases">
        <title>Draft genome sequence of Bacillus firmus DS1.</title>
        <authorList>
            <person name="Peng D."/>
            <person name="Zhu L."/>
            <person name="Sun M."/>
        </authorList>
    </citation>
    <scope>NUCLEOTIDE SEQUENCE [LARGE SCALE GENOMIC DNA]</scope>
    <source>
        <strain evidence="2">DS1</strain>
    </source>
</reference>
<dbReference type="AlphaFoldDB" id="W7L010"/>
<dbReference type="RefSeq" id="WP_035332751.1">
    <property type="nucleotide sequence ID" value="NZ_APVL01000027.1"/>
</dbReference>
<dbReference type="Pfam" id="PF17356">
    <property type="entry name" value="PBSX_XtrA"/>
    <property type="match status" value="1"/>
</dbReference>
<reference evidence="1 2" key="2">
    <citation type="journal article" date="2016" name="Sci. Rep.">
        <title>A novel serine protease, Sep1, from Bacillus firmus DS-1 has nematicidal activity and degrades multiple intestinal-associated nematode proteins.</title>
        <authorList>
            <person name="Geng C."/>
            <person name="Nie X."/>
            <person name="Tang Z."/>
            <person name="Zhang Y."/>
            <person name="Lin J."/>
            <person name="Sun M."/>
            <person name="Peng D."/>
        </authorList>
    </citation>
    <scope>NUCLEOTIDE SEQUENCE [LARGE SCALE GENOMIC DNA]</scope>
    <source>
        <strain evidence="1 2">DS1</strain>
    </source>
</reference>
<evidence type="ECO:0000313" key="2">
    <source>
        <dbReference type="Proteomes" id="UP000019270"/>
    </source>
</evidence>
<dbReference type="PATRIC" id="fig|1307436.3.peg.4680"/>
<organism evidence="1 2">
    <name type="scientific">Cytobacillus firmus DS1</name>
    <dbReference type="NCBI Taxonomy" id="1307436"/>
    <lineage>
        <taxon>Bacteria</taxon>
        <taxon>Bacillati</taxon>
        <taxon>Bacillota</taxon>
        <taxon>Bacilli</taxon>
        <taxon>Bacillales</taxon>
        <taxon>Bacillaceae</taxon>
        <taxon>Cytobacillus</taxon>
    </lineage>
</organism>
<gene>
    <name evidence="1" type="ORF">PBF_21943</name>
</gene>
<dbReference type="Proteomes" id="UP000019270">
    <property type="component" value="Unassembled WGS sequence"/>
</dbReference>
<protein>
    <submittedName>
        <fullName evidence="1">Phage-like element PBSX protein</fullName>
    </submittedName>
</protein>
<dbReference type="EMBL" id="APVL01000027">
    <property type="protein sequence ID" value="EWG08871.1"/>
    <property type="molecule type" value="Genomic_DNA"/>
</dbReference>